<evidence type="ECO:0000256" key="3">
    <source>
        <dbReference type="SAM" id="Phobius"/>
    </source>
</evidence>
<dbReference type="PANTHER" id="PTHR48081">
    <property type="entry name" value="AB HYDROLASE SUPERFAMILY PROTEIN C4A8.06C"/>
    <property type="match status" value="1"/>
</dbReference>
<feature type="domain" description="Alpha/beta hydrolase fold-3" evidence="4">
    <location>
        <begin position="341"/>
        <end position="421"/>
    </location>
</feature>
<keyword evidence="6" id="KW-1185">Reference proteome</keyword>
<evidence type="ECO:0000256" key="2">
    <source>
        <dbReference type="ARBA" id="ARBA00022801"/>
    </source>
</evidence>
<keyword evidence="3" id="KW-1133">Transmembrane helix</keyword>
<dbReference type="Gene3D" id="3.40.50.1820">
    <property type="entry name" value="alpha/beta hydrolase"/>
    <property type="match status" value="1"/>
</dbReference>
<protein>
    <recommendedName>
        <fullName evidence="4">Alpha/beta hydrolase fold-3 domain-containing protein</fullName>
    </recommendedName>
</protein>
<dbReference type="SUPFAM" id="SSF53474">
    <property type="entry name" value="alpha/beta-Hydrolases"/>
    <property type="match status" value="1"/>
</dbReference>
<accession>A0ABN9KR63</accession>
<evidence type="ECO:0000313" key="6">
    <source>
        <dbReference type="Proteomes" id="UP001176940"/>
    </source>
</evidence>
<dbReference type="Proteomes" id="UP001176940">
    <property type="component" value="Unassembled WGS sequence"/>
</dbReference>
<dbReference type="Pfam" id="PF07859">
    <property type="entry name" value="Abhydrolase_3"/>
    <property type="match status" value="2"/>
</dbReference>
<keyword evidence="3" id="KW-0812">Transmembrane</keyword>
<keyword evidence="2" id="KW-0378">Hydrolase</keyword>
<comment type="caution">
    <text evidence="5">The sequence shown here is derived from an EMBL/GenBank/DDBJ whole genome shotgun (WGS) entry which is preliminary data.</text>
</comment>
<sequence>MSKEPYREGGTSPIRGGKASLPYNYYMAITIKGNQKVRKPERTEAARMLGVIIIFLVLGLLIFLGITWNESSKAEYPPGIANPKFLRMAHTFVVGSFILGKFLDKLGIWNVAGPINFLQKKLTPKLKEDPEIFTKDLQFGGVPVRVYQPRSPSAGGRKGVMFFHGGGFVFGSIDTYETLCRYLAKNSGAVVVSVGYRLAPEHRCPAAFDDCVLATVHFLKTAQEHGVDPSSVIICGDSAGGNLTAGVCQALVGRTDIPKPLAQVLIYPVLQMADLNLSSYQQNKMVPLLLQEDVLYYLITYIGGDPSLSKEIIKGSHVPPEIRQKLSKWLSSEEFKVQGYKPQVMAPFNKDIYEKVKITLDLPCSPLLSDDAVIRQLPQAYILTCEFDVLRDDGILYKKRLEDNGVPVTWYPVKDGFHGIVTSFNQPDMVSGKLALDNVITYIKNL</sequence>
<gene>
    <name evidence="5" type="ORF">RIMI_LOCUS211323</name>
</gene>
<dbReference type="EMBL" id="CAUEEQ010000225">
    <property type="protein sequence ID" value="CAJ0916151.1"/>
    <property type="molecule type" value="Genomic_DNA"/>
</dbReference>
<evidence type="ECO:0000256" key="1">
    <source>
        <dbReference type="ARBA" id="ARBA00010515"/>
    </source>
</evidence>
<evidence type="ECO:0000259" key="4">
    <source>
        <dbReference type="Pfam" id="PF07859"/>
    </source>
</evidence>
<dbReference type="InterPro" id="IPR017157">
    <property type="entry name" value="Arylacetamide_deacetylase"/>
</dbReference>
<dbReference type="PIRSF" id="PIRSF037251">
    <property type="entry name" value="Arylacetamide_deacetylase"/>
    <property type="match status" value="1"/>
</dbReference>
<feature type="transmembrane region" description="Helical" evidence="3">
    <location>
        <begin position="48"/>
        <end position="68"/>
    </location>
</feature>
<proteinExistence type="inferred from homology"/>
<comment type="similarity">
    <text evidence="1">Belongs to the 'GDXG' lipolytic enzyme family.</text>
</comment>
<evidence type="ECO:0000313" key="5">
    <source>
        <dbReference type="EMBL" id="CAJ0916151.1"/>
    </source>
</evidence>
<dbReference type="InterPro" id="IPR013094">
    <property type="entry name" value="AB_hydrolase_3"/>
</dbReference>
<keyword evidence="3" id="KW-0472">Membrane</keyword>
<organism evidence="5 6">
    <name type="scientific">Ranitomeya imitator</name>
    <name type="common">mimic poison frog</name>
    <dbReference type="NCBI Taxonomy" id="111125"/>
    <lineage>
        <taxon>Eukaryota</taxon>
        <taxon>Metazoa</taxon>
        <taxon>Chordata</taxon>
        <taxon>Craniata</taxon>
        <taxon>Vertebrata</taxon>
        <taxon>Euteleostomi</taxon>
        <taxon>Amphibia</taxon>
        <taxon>Batrachia</taxon>
        <taxon>Anura</taxon>
        <taxon>Neobatrachia</taxon>
        <taxon>Hyloidea</taxon>
        <taxon>Dendrobatidae</taxon>
        <taxon>Dendrobatinae</taxon>
        <taxon>Ranitomeya</taxon>
    </lineage>
</organism>
<name>A0ABN9KR63_9NEOB</name>
<feature type="domain" description="Alpha/beta hydrolase fold-3" evidence="4">
    <location>
        <begin position="160"/>
        <end position="304"/>
    </location>
</feature>
<dbReference type="PANTHER" id="PTHR48081:SF32">
    <property type="entry name" value="ALPHA_BETA HYDROLASE FOLD-3 DOMAIN-CONTAINING PROTEIN"/>
    <property type="match status" value="1"/>
</dbReference>
<reference evidence="5" key="1">
    <citation type="submission" date="2023-07" db="EMBL/GenBank/DDBJ databases">
        <authorList>
            <person name="Stuckert A."/>
        </authorList>
    </citation>
    <scope>NUCLEOTIDE SEQUENCE</scope>
</reference>
<dbReference type="InterPro" id="IPR050300">
    <property type="entry name" value="GDXG_lipolytic_enzyme"/>
</dbReference>
<dbReference type="InterPro" id="IPR029058">
    <property type="entry name" value="AB_hydrolase_fold"/>
</dbReference>